<reference evidence="4" key="2">
    <citation type="submission" date="2007-03" db="EMBL/GenBank/DDBJ databases">
        <authorList>
            <person name="Rogozin I.B."/>
            <person name="Iyer L.M."/>
            <person name="Liang L."/>
            <person name="Glazko G.V."/>
            <person name="Liston V.G."/>
            <person name="Pavlov Y.I."/>
            <person name="Pancer Z."/>
        </authorList>
    </citation>
    <scope>NUCLEOTIDE SEQUENCE</scope>
</reference>
<evidence type="ECO:0000313" key="4">
    <source>
        <dbReference type="EMBL" id="ABO85327.1"/>
    </source>
</evidence>
<dbReference type="HOGENOM" id="CLU_3282255_0_0_1"/>
<dbReference type="Gene3D" id="3.80.10.10">
    <property type="entry name" value="Ribonuclease Inhibitor"/>
    <property type="match status" value="1"/>
</dbReference>
<reference evidence="4" key="1">
    <citation type="journal article" date="2007" name="Nat. Immunol.">
        <title>Evolution and diversification of lamprey antigen receptors: evidence for involvement of an AID-APOBEC family cytosine deaminase.</title>
        <authorList>
            <person name="Rogozin I.B."/>
            <person name="Iyer L.M."/>
            <person name="Liang L."/>
            <person name="Glazko G.V."/>
            <person name="Liston V.G."/>
            <person name="Pavlov Y.I."/>
            <person name="Aravind L."/>
            <person name="Pancer Z."/>
        </authorList>
    </citation>
    <scope>NUCLEOTIDE SEQUENCE</scope>
</reference>
<dbReference type="EMBL" id="EF528621">
    <property type="protein sequence ID" value="ABO85327.1"/>
    <property type="molecule type" value="Genomic_DNA"/>
</dbReference>
<accession>A5HG72</accession>
<dbReference type="AlphaFoldDB" id="A5HG72"/>
<feature type="domain" description="LRRNT" evidence="3">
    <location>
        <begin position="2"/>
        <end position="25"/>
    </location>
</feature>
<proteinExistence type="predicted"/>
<evidence type="ECO:0000256" key="2">
    <source>
        <dbReference type="ARBA" id="ARBA00022729"/>
    </source>
</evidence>
<dbReference type="Pfam" id="PF01462">
    <property type="entry name" value="LRRNT"/>
    <property type="match status" value="1"/>
</dbReference>
<organism evidence="4">
    <name type="scientific">Petromyzon marinus</name>
    <name type="common">Sea lamprey</name>
    <dbReference type="NCBI Taxonomy" id="7757"/>
    <lineage>
        <taxon>Eukaryota</taxon>
        <taxon>Metazoa</taxon>
        <taxon>Chordata</taxon>
        <taxon>Craniata</taxon>
        <taxon>Vertebrata</taxon>
        <taxon>Cyclostomata</taxon>
        <taxon>Hyperoartia</taxon>
        <taxon>Petromyzontiformes</taxon>
        <taxon>Petromyzontidae</taxon>
        <taxon>Petromyzon</taxon>
    </lineage>
</organism>
<keyword evidence="1" id="KW-0433">Leucine-rich repeat</keyword>
<dbReference type="Ensembl" id="ENSPMAT00000011336.1">
    <property type="protein sequence ID" value="ENSPMAP00000011290.1"/>
    <property type="gene ID" value="ENSPMAG00000010309.1"/>
</dbReference>
<protein>
    <submittedName>
        <fullName evidence="4">Variable lymphocyte receptor A cassette</fullName>
    </submittedName>
</protein>
<sequence>GCICYRDSTVDCSKKGLTEFPTDVPSNTKRLLLQVPSAGSV</sequence>
<reference evidence="5" key="4">
    <citation type="submission" date="2025-05" db="UniProtKB">
        <authorList>
            <consortium name="Ensembl"/>
        </authorList>
    </citation>
    <scope>IDENTIFICATION</scope>
</reference>
<keyword evidence="4" id="KW-0675">Receptor</keyword>
<name>A5HG72_PETMA</name>
<feature type="non-terminal residue" evidence="4">
    <location>
        <position position="1"/>
    </location>
</feature>
<evidence type="ECO:0000256" key="1">
    <source>
        <dbReference type="ARBA" id="ARBA00022614"/>
    </source>
</evidence>
<evidence type="ECO:0000259" key="3">
    <source>
        <dbReference type="Pfam" id="PF01462"/>
    </source>
</evidence>
<evidence type="ECO:0000313" key="5">
    <source>
        <dbReference type="Ensembl" id="ENSPMAP00000011290.1"/>
    </source>
</evidence>
<reference evidence="4" key="3">
    <citation type="submission" date="2007-03" db="EMBL/GenBank/DDBJ databases">
        <authorList>
            <person name="Mardis E.R."/>
        </authorList>
    </citation>
    <scope>NUCLEOTIDE SEQUENCE</scope>
</reference>
<dbReference type="InterPro" id="IPR032675">
    <property type="entry name" value="LRR_dom_sf"/>
</dbReference>
<keyword evidence="2" id="KW-0732">Signal</keyword>
<dbReference type="InterPro" id="IPR000372">
    <property type="entry name" value="LRRNT"/>
</dbReference>